<evidence type="ECO:0000256" key="1">
    <source>
        <dbReference type="SAM" id="SignalP"/>
    </source>
</evidence>
<keyword evidence="3" id="KW-1185">Reference proteome</keyword>
<comment type="caution">
    <text evidence="2">The sequence shown here is derived from an EMBL/GenBank/DDBJ whole genome shotgun (WGS) entry which is preliminary data.</text>
</comment>
<dbReference type="EMBL" id="SRXW01000003">
    <property type="protein sequence ID" value="TGY88165.1"/>
    <property type="molecule type" value="Genomic_DNA"/>
</dbReference>
<feature type="chain" id="PRO_5020951844" evidence="1">
    <location>
        <begin position="23"/>
        <end position="159"/>
    </location>
</feature>
<feature type="signal peptide" evidence="1">
    <location>
        <begin position="1"/>
        <end position="22"/>
    </location>
</feature>
<dbReference type="AlphaFoldDB" id="A0A4S2GYC5"/>
<evidence type="ECO:0000313" key="3">
    <source>
        <dbReference type="Proteomes" id="UP000308054"/>
    </source>
</evidence>
<reference evidence="2 3" key="1">
    <citation type="journal article" date="2017" name="Int. J. Syst. Evol. Microbiol.">
        <title>Marinicauda algicola sp. nov., isolated from a marine red alga Rhodosorus marinus.</title>
        <authorList>
            <person name="Jeong S.E."/>
            <person name="Jeon S.H."/>
            <person name="Chun B.H."/>
            <person name="Kim D.W."/>
            <person name="Jeon C.O."/>
        </authorList>
    </citation>
    <scope>NUCLEOTIDE SEQUENCE [LARGE SCALE GENOMIC DNA]</scope>
    <source>
        <strain evidence="2 3">JCM 31718</strain>
    </source>
</reference>
<dbReference type="RefSeq" id="WP_135996010.1">
    <property type="nucleotide sequence ID" value="NZ_CP071057.1"/>
</dbReference>
<evidence type="ECO:0000313" key="2">
    <source>
        <dbReference type="EMBL" id="TGY88165.1"/>
    </source>
</evidence>
<organism evidence="2 3">
    <name type="scientific">Marinicauda algicola</name>
    <dbReference type="NCBI Taxonomy" id="2029849"/>
    <lineage>
        <taxon>Bacteria</taxon>
        <taxon>Pseudomonadati</taxon>
        <taxon>Pseudomonadota</taxon>
        <taxon>Alphaproteobacteria</taxon>
        <taxon>Maricaulales</taxon>
        <taxon>Maricaulaceae</taxon>
        <taxon>Marinicauda</taxon>
    </lineage>
</organism>
<keyword evidence="1" id="KW-0732">Signal</keyword>
<name>A0A4S2GYC5_9PROT</name>
<sequence length="159" mass="16460">MKTLHAGLAAAALAAGAVPLMASGKAEAGPEPEVCWLAYQPAGDEATLTAFAAPGLSGHWSLRVHHADGYSFDSTWSGSLDAPGADPVVLGRFVLKREMPTPAAMFAGFGRAEPGTTVIAGSGLVADRADRLALRAELDLVGPRGEPLCRTRDIAWLEP</sequence>
<gene>
    <name evidence="2" type="ORF">E5163_10015</name>
</gene>
<accession>A0A4S2GYC5</accession>
<dbReference type="Proteomes" id="UP000308054">
    <property type="component" value="Unassembled WGS sequence"/>
</dbReference>
<protein>
    <submittedName>
        <fullName evidence="2">Uncharacterized protein</fullName>
    </submittedName>
</protein>
<proteinExistence type="predicted"/>